<dbReference type="PANTHER" id="PTHR33546">
    <property type="entry name" value="LARGE, MULTIFUNCTIONAL SECRETED PROTEIN-RELATED"/>
    <property type="match status" value="1"/>
</dbReference>
<dbReference type="RefSeq" id="WP_284215943.1">
    <property type="nucleotide sequence ID" value="NZ_BSOT01000005.1"/>
</dbReference>
<name>A0AA37STJ2_9ALTE</name>
<dbReference type="Pfam" id="PF00034">
    <property type="entry name" value="Cytochrom_C"/>
    <property type="match status" value="1"/>
</dbReference>
<dbReference type="NCBIfam" id="TIGR02604">
    <property type="entry name" value="Piru_Ver_Nterm"/>
    <property type="match status" value="1"/>
</dbReference>
<dbReference type="InterPro" id="IPR009056">
    <property type="entry name" value="Cyt_c-like_dom"/>
</dbReference>
<dbReference type="GO" id="GO:0020037">
    <property type="term" value="F:heme binding"/>
    <property type="evidence" value="ECO:0007669"/>
    <property type="project" value="InterPro"/>
</dbReference>
<sequence>MKKNFIVLSVIALVSAGLFAADSEHKNKGDRPGHVMKDVIPKDQIPPSPVLNVAQALKSFVVQDGFAIENVVSEPNVFNPVAMVFDANGRMWVAEMTRYMPDTKGTGEFVPEGNIAILEDQNGDGKVDKRTVFLNDIILPRTISLVKGGIFYADHTQLFFTEVIEKDGEIRPGMREVVDPTYAKGGNLEHKPNTMLYGMDDWYYNAKSNIKYKVLPLTEEVPVNAEEIYTNKYWKLVRAKGAWRGQWGVSMDDYGRLYHNGNSSPLSGEYMMPGTLLNNPEFWPKTPAKRVGSNTIYSVRMNPGVNRGYMENTLVQDKGENWGKLKGFTAASGSVVYRGDNFPAKYYGIGITPEPAGNLISARYIQEKKGEISGSLVFPKAEILASTDERFRPVNLYTAPDGSLYLLDMYHGILQHKEFMTTYLSDQIHARDLDKNNNTMGRIYRLRYKGRPLGEQPRLVDLSNAELIAHLGHKNGWWRDAARRLLVQNADASVVPAIKKLMFDTHDHIVKINALWTIHGLKGIDLKTAMHALSSDNTKVKIAAVATATQLPTINHQVFVDALIDEMKGNFELSINASAYAFAFNTPSKFNISTYTLQEFSDFPLVIEAVASGLGSDSKTFLDLHDGEFPNSTFMNIMHNLGKRPEERTNREQLSALGKKLYDDGKALYNGQAGCFGCHGVNGDGVDGLGPTFWKSEWVIDSKDKLNKVLLHGLSGPIWVNRRLINTPAVMPGLANHPSIGDKELAAISTYIRNSWGNSADIDGHVSADDVKKVREETKDRQTPYTQKDF</sequence>
<dbReference type="Proteomes" id="UP001156601">
    <property type="component" value="Unassembled WGS sequence"/>
</dbReference>
<dbReference type="Pfam" id="PF23500">
    <property type="entry name" value="DUF7133"/>
    <property type="match status" value="1"/>
</dbReference>
<dbReference type="Gene3D" id="1.25.10.10">
    <property type="entry name" value="Leucine-rich Repeat Variant"/>
    <property type="match status" value="1"/>
</dbReference>
<dbReference type="SUPFAM" id="SSF46626">
    <property type="entry name" value="Cytochrome c"/>
    <property type="match status" value="1"/>
</dbReference>
<dbReference type="InterPro" id="IPR036909">
    <property type="entry name" value="Cyt_c-like_dom_sf"/>
</dbReference>
<keyword evidence="1 4" id="KW-0349">Heme</keyword>
<dbReference type="InterPro" id="IPR013428">
    <property type="entry name" value="Membrane-bound_put_N"/>
</dbReference>
<feature type="signal peptide" evidence="5">
    <location>
        <begin position="1"/>
        <end position="20"/>
    </location>
</feature>
<organism evidence="7 8">
    <name type="scientific">Agaribacter marinus</name>
    <dbReference type="NCBI Taxonomy" id="1431249"/>
    <lineage>
        <taxon>Bacteria</taxon>
        <taxon>Pseudomonadati</taxon>
        <taxon>Pseudomonadota</taxon>
        <taxon>Gammaproteobacteria</taxon>
        <taxon>Alteromonadales</taxon>
        <taxon>Alteromonadaceae</taxon>
        <taxon>Agaribacter</taxon>
    </lineage>
</organism>
<keyword evidence="5" id="KW-0732">Signal</keyword>
<reference evidence="7" key="2">
    <citation type="submission" date="2023-01" db="EMBL/GenBank/DDBJ databases">
        <title>Draft genome sequence of Agaribacter marinus strain NBRC 110023.</title>
        <authorList>
            <person name="Sun Q."/>
            <person name="Mori K."/>
        </authorList>
    </citation>
    <scope>NUCLEOTIDE SEQUENCE</scope>
    <source>
        <strain evidence="7">NBRC 110023</strain>
    </source>
</reference>
<protein>
    <submittedName>
        <fullName evidence="7">Dehydrogenase</fullName>
    </submittedName>
</protein>
<dbReference type="InterPro" id="IPR055557">
    <property type="entry name" value="DUF7133"/>
</dbReference>
<dbReference type="GO" id="GO:0046872">
    <property type="term" value="F:metal ion binding"/>
    <property type="evidence" value="ECO:0007669"/>
    <property type="project" value="UniProtKB-KW"/>
</dbReference>
<dbReference type="GO" id="GO:0009055">
    <property type="term" value="F:electron transfer activity"/>
    <property type="evidence" value="ECO:0007669"/>
    <property type="project" value="InterPro"/>
</dbReference>
<keyword evidence="8" id="KW-1185">Reference proteome</keyword>
<evidence type="ECO:0000259" key="6">
    <source>
        <dbReference type="PROSITE" id="PS51007"/>
    </source>
</evidence>
<dbReference type="InterPro" id="IPR016024">
    <property type="entry name" value="ARM-type_fold"/>
</dbReference>
<dbReference type="PROSITE" id="PS51007">
    <property type="entry name" value="CYTC"/>
    <property type="match status" value="1"/>
</dbReference>
<proteinExistence type="predicted"/>
<dbReference type="InterPro" id="IPR011989">
    <property type="entry name" value="ARM-like"/>
</dbReference>
<evidence type="ECO:0000256" key="4">
    <source>
        <dbReference type="PROSITE-ProRule" id="PRU00433"/>
    </source>
</evidence>
<evidence type="ECO:0000256" key="3">
    <source>
        <dbReference type="ARBA" id="ARBA00023004"/>
    </source>
</evidence>
<evidence type="ECO:0000256" key="5">
    <source>
        <dbReference type="SAM" id="SignalP"/>
    </source>
</evidence>
<accession>A0AA37STJ2</accession>
<feature type="chain" id="PRO_5041404328" evidence="5">
    <location>
        <begin position="21"/>
        <end position="790"/>
    </location>
</feature>
<comment type="caution">
    <text evidence="7">The sequence shown here is derived from an EMBL/GenBank/DDBJ whole genome shotgun (WGS) entry which is preliminary data.</text>
</comment>
<evidence type="ECO:0000313" key="8">
    <source>
        <dbReference type="Proteomes" id="UP001156601"/>
    </source>
</evidence>
<evidence type="ECO:0000256" key="2">
    <source>
        <dbReference type="ARBA" id="ARBA00022723"/>
    </source>
</evidence>
<keyword evidence="2 4" id="KW-0479">Metal-binding</keyword>
<dbReference type="AlphaFoldDB" id="A0AA37STJ2"/>
<dbReference type="PANTHER" id="PTHR33546:SF1">
    <property type="entry name" value="LARGE, MULTIFUNCTIONAL SECRETED PROTEIN"/>
    <property type="match status" value="1"/>
</dbReference>
<keyword evidence="3 4" id="KW-0408">Iron</keyword>
<evidence type="ECO:0000256" key="1">
    <source>
        <dbReference type="ARBA" id="ARBA00022617"/>
    </source>
</evidence>
<gene>
    <name evidence="7" type="ORF">GCM10007852_05290</name>
</gene>
<feature type="domain" description="Cytochrome c" evidence="6">
    <location>
        <begin position="660"/>
        <end position="756"/>
    </location>
</feature>
<reference evidence="7" key="1">
    <citation type="journal article" date="2014" name="Int. J. Syst. Evol. Microbiol.">
        <title>Complete genome sequence of Corynebacterium casei LMG S-19264T (=DSM 44701T), isolated from a smear-ripened cheese.</title>
        <authorList>
            <consortium name="US DOE Joint Genome Institute (JGI-PGF)"/>
            <person name="Walter F."/>
            <person name="Albersmeier A."/>
            <person name="Kalinowski J."/>
            <person name="Ruckert C."/>
        </authorList>
    </citation>
    <scope>NUCLEOTIDE SEQUENCE</scope>
    <source>
        <strain evidence="7">NBRC 110023</strain>
    </source>
</reference>
<dbReference type="Gene3D" id="1.10.760.10">
    <property type="entry name" value="Cytochrome c-like domain"/>
    <property type="match status" value="1"/>
</dbReference>
<evidence type="ECO:0000313" key="7">
    <source>
        <dbReference type="EMBL" id="GLR69621.1"/>
    </source>
</evidence>
<dbReference type="EMBL" id="BSOT01000005">
    <property type="protein sequence ID" value="GLR69621.1"/>
    <property type="molecule type" value="Genomic_DNA"/>
</dbReference>
<dbReference type="SUPFAM" id="SSF48371">
    <property type="entry name" value="ARM repeat"/>
    <property type="match status" value="1"/>
</dbReference>